<proteinExistence type="predicted"/>
<organism evidence="2 3">
    <name type="scientific">Burkholderia reimsis</name>
    <dbReference type="NCBI Taxonomy" id="2234132"/>
    <lineage>
        <taxon>Bacteria</taxon>
        <taxon>Pseudomonadati</taxon>
        <taxon>Pseudomonadota</taxon>
        <taxon>Betaproteobacteria</taxon>
        <taxon>Burkholderiales</taxon>
        <taxon>Burkholderiaceae</taxon>
        <taxon>Burkholderia</taxon>
    </lineage>
</organism>
<reference evidence="2 3" key="1">
    <citation type="submission" date="2018-06" db="EMBL/GenBank/DDBJ databases">
        <title>Draft genome sequence of Burkholderia reimsis strain BE51 isolated from a French agricultural soil.</title>
        <authorList>
            <person name="Esmaeel Q."/>
        </authorList>
    </citation>
    <scope>NUCLEOTIDE SEQUENCE [LARGE SCALE GENOMIC DNA]</scope>
    <source>
        <strain evidence="2 3">BE51</strain>
    </source>
</reference>
<evidence type="ECO:0000259" key="1">
    <source>
        <dbReference type="Pfam" id="PF18860"/>
    </source>
</evidence>
<dbReference type="EMBL" id="QMFZ01000026">
    <property type="protein sequence ID" value="RBB35991.1"/>
    <property type="molecule type" value="Genomic_DNA"/>
</dbReference>
<gene>
    <name evidence="2" type="ORF">DPV79_26975</name>
</gene>
<accession>A0A365QQ04</accession>
<evidence type="ECO:0000313" key="2">
    <source>
        <dbReference type="EMBL" id="RBB35991.1"/>
    </source>
</evidence>
<name>A0A365QQ04_9BURK</name>
<protein>
    <recommendedName>
        <fullName evidence="1">AbiJ-NTD3 domain-containing protein</fullName>
    </recommendedName>
</protein>
<evidence type="ECO:0000313" key="3">
    <source>
        <dbReference type="Proteomes" id="UP000252458"/>
    </source>
</evidence>
<feature type="domain" description="AbiJ-NTD3" evidence="1">
    <location>
        <begin position="108"/>
        <end position="274"/>
    </location>
</feature>
<dbReference type="InterPro" id="IPR041427">
    <property type="entry name" value="AbiJ-NTD3"/>
</dbReference>
<sequence length="485" mass="55312">MEATFMVGSSVNLPVVPFETIRKLITDVLYDVKSYKLPHVCMRLGIQPAVGPDDEAEAHSSKRTYISRRILDFSEEALIELARKILREYPSEDLTEALAELTEHGQHRVSKLVRCDVLKVLNRLESLFGDFSALDSLEEVFGAAALREGNSWWVDNSSVRAQIEQHYLRNPDWSNEEMLIQCGALTCTQFRFFALLEKLVHPMTRRDAEQAALAGAISDALKRDGFTLKQTSVESGYAIYGVVRAQAGVAGTMKNLIFASTGEKPEIVFRDALNNDVEITKHADKVLIYDQPLPSSGMLLWNDLRGWYAEMHGVDSAEGSKMLYRRLHQSVIGTNSPGEYALFHGYYKRFGKQLGDRLPALIPQVYLHYDPYTRRERGDEKFLARQRMDFLLMLEQGVRIVIEIDGRHHYAVQDQGAPARYIANAELYAEMASEDRRLRLMGYEVYRFGGYEFRDVDLGARKVGQEAQRRVAEFFDRLLARHGIR</sequence>
<dbReference type="Pfam" id="PF18860">
    <property type="entry name" value="AbiJ_NTD3"/>
    <property type="match status" value="1"/>
</dbReference>
<dbReference type="RefSeq" id="WP_113046914.1">
    <property type="nucleotide sequence ID" value="NZ_QMFZ01000026.1"/>
</dbReference>
<dbReference type="Proteomes" id="UP000252458">
    <property type="component" value="Unassembled WGS sequence"/>
</dbReference>
<dbReference type="AlphaFoldDB" id="A0A365QQ04"/>
<comment type="caution">
    <text evidence="2">The sequence shown here is derived from an EMBL/GenBank/DDBJ whole genome shotgun (WGS) entry which is preliminary data.</text>
</comment>
<keyword evidence="3" id="KW-1185">Reference proteome</keyword>